<feature type="region of interest" description="Disordered" evidence="2">
    <location>
        <begin position="418"/>
        <end position="452"/>
    </location>
</feature>
<dbReference type="PANTHER" id="PTHR14972">
    <property type="entry name" value="AGAP011572-PA"/>
    <property type="match status" value="1"/>
</dbReference>
<proteinExistence type="predicted"/>
<dbReference type="Pfam" id="PF15388">
    <property type="entry name" value="FAM117"/>
    <property type="match status" value="2"/>
</dbReference>
<feature type="region of interest" description="Disordered" evidence="2">
    <location>
        <begin position="1"/>
        <end position="76"/>
    </location>
</feature>
<feature type="compositionally biased region" description="Gly residues" evidence="2">
    <location>
        <begin position="94"/>
        <end position="110"/>
    </location>
</feature>
<dbReference type="EMBL" id="JAHWGI010001301">
    <property type="protein sequence ID" value="KAK3927879.1"/>
    <property type="molecule type" value="Genomic_DNA"/>
</dbReference>
<keyword evidence="1" id="KW-0597">Phosphoprotein</keyword>
<feature type="compositionally biased region" description="Low complexity" evidence="2">
    <location>
        <begin position="282"/>
        <end position="300"/>
    </location>
</feature>
<sequence length="538" mass="57114">GPLVTLSGAAQARQAGRRQAVSRGPASPKARMAQAQQPPQGQGAQAQGPPPPPPQGLQLQQALRGRKSSGSGPMRATLPMASLLRKSDNGSPIGGGLSLLGPGSGSGGGSLSLSPTAAWRALSGQRSPGALATLSYKAKSKTLSGRPSHGLGSSNSIIRRTASLDTLYLQGQWPRDSFNLQVDKATQTEDWLLGDSRKYRYDYSCNEDKLEKYIRHRYLILTVWQTDGVGLVRIVGSSQFLIDRLQRTSKEPTSSRERTAAFGLIMSPNLPSPASSHHSDHSTVTSPSAGSQTSTASGSPLHKAMPVNIPTWKQPAANRPPMRSSIEGLNQEIERLVLKGTKGGVHDQEREEEKTYQLATPEGHRAPLADMLRSTRSRSVNTQTPAAGEFTTHSSQSSGPPSRESASPLIAGVMELSRPPSESQVGSGDSSPDRDAGKLGTSPHINKFLAREPPDGCEKVNLKFVEDNRRPMIDFTTYGNLKPCVSVQFKPSLGSAFMPLQTLSSAAHVTASEPALNGTSSPDPEADVPCTNEDTSGV</sequence>
<feature type="compositionally biased region" description="Polar residues" evidence="2">
    <location>
        <begin position="420"/>
        <end position="430"/>
    </location>
</feature>
<organism evidence="3 4">
    <name type="scientific">Frankliniella fusca</name>
    <dbReference type="NCBI Taxonomy" id="407009"/>
    <lineage>
        <taxon>Eukaryota</taxon>
        <taxon>Metazoa</taxon>
        <taxon>Ecdysozoa</taxon>
        <taxon>Arthropoda</taxon>
        <taxon>Hexapoda</taxon>
        <taxon>Insecta</taxon>
        <taxon>Pterygota</taxon>
        <taxon>Neoptera</taxon>
        <taxon>Paraneoptera</taxon>
        <taxon>Thysanoptera</taxon>
        <taxon>Terebrantia</taxon>
        <taxon>Thripoidea</taxon>
        <taxon>Thripidae</taxon>
        <taxon>Frankliniella</taxon>
    </lineage>
</organism>
<feature type="non-terminal residue" evidence="3">
    <location>
        <position position="1"/>
    </location>
</feature>
<feature type="compositionally biased region" description="Low complexity" evidence="2">
    <location>
        <begin position="394"/>
        <end position="406"/>
    </location>
</feature>
<feature type="region of interest" description="Disordered" evidence="2">
    <location>
        <begin position="266"/>
        <end position="306"/>
    </location>
</feature>
<evidence type="ECO:0000313" key="4">
    <source>
        <dbReference type="Proteomes" id="UP001219518"/>
    </source>
</evidence>
<dbReference type="Proteomes" id="UP001219518">
    <property type="component" value="Unassembled WGS sequence"/>
</dbReference>
<name>A0AAE1HUU8_9NEOP</name>
<keyword evidence="4" id="KW-1185">Reference proteome</keyword>
<evidence type="ECO:0000256" key="2">
    <source>
        <dbReference type="SAM" id="MobiDB-lite"/>
    </source>
</evidence>
<gene>
    <name evidence="3" type="ORF">KUF71_016164</name>
</gene>
<evidence type="ECO:0000313" key="3">
    <source>
        <dbReference type="EMBL" id="KAK3927879.1"/>
    </source>
</evidence>
<comment type="caution">
    <text evidence="3">The sequence shown here is derived from an EMBL/GenBank/DDBJ whole genome shotgun (WGS) entry which is preliminary data.</text>
</comment>
<feature type="compositionally biased region" description="Low complexity" evidence="2">
    <location>
        <begin position="33"/>
        <end position="47"/>
    </location>
</feature>
<feature type="compositionally biased region" description="Low complexity" evidence="2">
    <location>
        <begin position="8"/>
        <end position="19"/>
    </location>
</feature>
<dbReference type="PANTHER" id="PTHR14972:SF8">
    <property type="entry name" value="GLUCOCORTICOID-INDUCED TRANSCRIPT 1 PROTEIN-LIKE ISOFORM X1"/>
    <property type="match status" value="1"/>
</dbReference>
<feature type="compositionally biased region" description="Basic and acidic residues" evidence="2">
    <location>
        <begin position="344"/>
        <end position="355"/>
    </location>
</feature>
<dbReference type="InterPro" id="IPR026642">
    <property type="entry name" value="Glcci1/FAM117"/>
</dbReference>
<feature type="region of interest" description="Disordered" evidence="2">
    <location>
        <begin position="94"/>
        <end position="113"/>
    </location>
</feature>
<protein>
    <submittedName>
        <fullName evidence="3">Glucocorticoid-induced transcript 1 protein</fullName>
    </submittedName>
</protein>
<feature type="region of interest" description="Disordered" evidence="2">
    <location>
        <begin position="511"/>
        <end position="538"/>
    </location>
</feature>
<reference evidence="3" key="1">
    <citation type="submission" date="2021-07" db="EMBL/GenBank/DDBJ databases">
        <authorList>
            <person name="Catto M.A."/>
            <person name="Jacobson A."/>
            <person name="Kennedy G."/>
            <person name="Labadie P."/>
            <person name="Hunt B.G."/>
            <person name="Srinivasan R."/>
        </authorList>
    </citation>
    <scope>NUCLEOTIDE SEQUENCE</scope>
    <source>
        <strain evidence="3">PL_HMW_Pooled</strain>
        <tissue evidence="3">Head</tissue>
    </source>
</reference>
<evidence type="ECO:0000256" key="1">
    <source>
        <dbReference type="ARBA" id="ARBA00022553"/>
    </source>
</evidence>
<feature type="region of interest" description="Disordered" evidence="2">
    <location>
        <begin position="341"/>
        <end position="406"/>
    </location>
</feature>
<reference evidence="3" key="2">
    <citation type="journal article" date="2023" name="BMC Genomics">
        <title>Pest status, molecular evolution, and epigenetic factors derived from the genome assembly of Frankliniella fusca, a thysanopteran phytovirus vector.</title>
        <authorList>
            <person name="Catto M.A."/>
            <person name="Labadie P.E."/>
            <person name="Jacobson A.L."/>
            <person name="Kennedy G.G."/>
            <person name="Srinivasan R."/>
            <person name="Hunt B.G."/>
        </authorList>
    </citation>
    <scope>NUCLEOTIDE SEQUENCE</scope>
    <source>
        <strain evidence="3">PL_HMW_Pooled</strain>
    </source>
</reference>
<accession>A0AAE1HUU8</accession>
<dbReference type="AlphaFoldDB" id="A0AAE1HUU8"/>